<protein>
    <submittedName>
        <fullName evidence="1">Uncharacterized protein</fullName>
    </submittedName>
</protein>
<proteinExistence type="predicted"/>
<dbReference type="EMBL" id="LKAM01000005">
    <property type="protein sequence ID" value="KUM48737.1"/>
    <property type="molecule type" value="Genomic_DNA"/>
</dbReference>
<comment type="caution">
    <text evidence="1">The sequence shown here is derived from an EMBL/GenBank/DDBJ whole genome shotgun (WGS) entry which is preliminary data.</text>
</comment>
<evidence type="ECO:0000313" key="1">
    <source>
        <dbReference type="EMBL" id="KUM46221.1"/>
    </source>
</evidence>
<evidence type="ECO:0000313" key="2">
    <source>
        <dbReference type="EMBL" id="KUM48737.1"/>
    </source>
</evidence>
<sequence>MVNTLSFMAKEANQIDTAGGKIARKANRHDQGESWREISNISSNFHFRDGPHIIQSCRECATPRRNTR</sequence>
<accession>A0A124GMN3</accession>
<name>A0A124GMN3_PICGL</name>
<dbReference type="EMBL" id="LKAM01000012">
    <property type="protein sequence ID" value="KUM46221.1"/>
    <property type="molecule type" value="Genomic_DNA"/>
</dbReference>
<keyword evidence="1" id="KW-0496">Mitochondrion</keyword>
<dbReference type="AlphaFoldDB" id="A0A124GMN3"/>
<reference evidence="1" key="1">
    <citation type="journal article" date="2015" name="Genome Biol. Evol.">
        <title>Organellar Genomes of White Spruce (Picea glauca): Assembly and Annotation.</title>
        <authorList>
            <person name="Jackman S.D."/>
            <person name="Warren R.L."/>
            <person name="Gibb E.A."/>
            <person name="Vandervalk B.P."/>
            <person name="Mohamadi H."/>
            <person name="Chu J."/>
            <person name="Raymond A."/>
            <person name="Pleasance S."/>
            <person name="Coope R."/>
            <person name="Wildung M.R."/>
            <person name="Ritland C.E."/>
            <person name="Bousquet J."/>
            <person name="Jones S.J."/>
            <person name="Bohlmann J."/>
            <person name="Birol I."/>
        </authorList>
    </citation>
    <scope>NUCLEOTIDE SEQUENCE [LARGE SCALE GENOMIC DNA]</scope>
    <source>
        <tissue evidence="1">Flushing bud</tissue>
    </source>
</reference>
<organism evidence="1">
    <name type="scientific">Picea glauca</name>
    <name type="common">White spruce</name>
    <name type="synonym">Pinus glauca</name>
    <dbReference type="NCBI Taxonomy" id="3330"/>
    <lineage>
        <taxon>Eukaryota</taxon>
        <taxon>Viridiplantae</taxon>
        <taxon>Streptophyta</taxon>
        <taxon>Embryophyta</taxon>
        <taxon>Tracheophyta</taxon>
        <taxon>Spermatophyta</taxon>
        <taxon>Pinopsida</taxon>
        <taxon>Pinidae</taxon>
        <taxon>Conifers I</taxon>
        <taxon>Pinales</taxon>
        <taxon>Pinaceae</taxon>
        <taxon>Picea</taxon>
    </lineage>
</organism>
<geneLocation type="mitochondrion" evidence="1"/>
<gene>
    <name evidence="1" type="ORF">ABT39_MTgene1727</name>
    <name evidence="2" type="ORF">ABT39_MTgene4752</name>
</gene>